<evidence type="ECO:0000313" key="3">
    <source>
        <dbReference type="Proteomes" id="UP001501147"/>
    </source>
</evidence>
<dbReference type="RefSeq" id="WP_345613641.1">
    <property type="nucleotide sequence ID" value="NZ_BAABJV010000005.1"/>
</dbReference>
<gene>
    <name evidence="2" type="ORF">GCM10023329_27350</name>
</gene>
<evidence type="ECO:0000256" key="1">
    <source>
        <dbReference type="SAM" id="MobiDB-lite"/>
    </source>
</evidence>
<feature type="compositionally biased region" description="Polar residues" evidence="1">
    <location>
        <begin position="65"/>
        <end position="74"/>
    </location>
</feature>
<reference evidence="3" key="1">
    <citation type="journal article" date="2019" name="Int. J. Syst. Evol. Microbiol.">
        <title>The Global Catalogue of Microorganisms (GCM) 10K type strain sequencing project: providing services to taxonomists for standard genome sequencing and annotation.</title>
        <authorList>
            <consortium name="The Broad Institute Genomics Platform"/>
            <consortium name="The Broad Institute Genome Sequencing Center for Infectious Disease"/>
            <person name="Wu L."/>
            <person name="Ma J."/>
        </authorList>
    </citation>
    <scope>NUCLEOTIDE SEQUENCE [LARGE SCALE GENOMIC DNA]</scope>
    <source>
        <strain evidence="3">JCM 18324</strain>
    </source>
</reference>
<feature type="compositionally biased region" description="Basic and acidic residues" evidence="1">
    <location>
        <begin position="1"/>
        <end position="24"/>
    </location>
</feature>
<feature type="region of interest" description="Disordered" evidence="1">
    <location>
        <begin position="49"/>
        <end position="74"/>
    </location>
</feature>
<dbReference type="Proteomes" id="UP001501147">
    <property type="component" value="Unassembled WGS sequence"/>
</dbReference>
<keyword evidence="3" id="KW-1185">Reference proteome</keyword>
<organism evidence="2 3">
    <name type="scientific">Streptomyces sanyensis</name>
    <dbReference type="NCBI Taxonomy" id="568869"/>
    <lineage>
        <taxon>Bacteria</taxon>
        <taxon>Bacillati</taxon>
        <taxon>Actinomycetota</taxon>
        <taxon>Actinomycetes</taxon>
        <taxon>Kitasatosporales</taxon>
        <taxon>Streptomycetaceae</taxon>
        <taxon>Streptomyces</taxon>
    </lineage>
</organism>
<sequence length="74" mass="8053">MDGQEKEDARRRLAGEGVTERDDGTWADATCPGRRLTAAEVAVARAEDVFGEESEPPEARVWPSASWTCSTRTG</sequence>
<evidence type="ECO:0000313" key="2">
    <source>
        <dbReference type="EMBL" id="GAA4777011.1"/>
    </source>
</evidence>
<protein>
    <submittedName>
        <fullName evidence="2">Uncharacterized protein</fullName>
    </submittedName>
</protein>
<proteinExistence type="predicted"/>
<name>A0ABP9AAN0_9ACTN</name>
<feature type="region of interest" description="Disordered" evidence="1">
    <location>
        <begin position="1"/>
        <end position="31"/>
    </location>
</feature>
<comment type="caution">
    <text evidence="2">The sequence shown here is derived from an EMBL/GenBank/DDBJ whole genome shotgun (WGS) entry which is preliminary data.</text>
</comment>
<dbReference type="EMBL" id="BAABJV010000005">
    <property type="protein sequence ID" value="GAA4777011.1"/>
    <property type="molecule type" value="Genomic_DNA"/>
</dbReference>
<accession>A0ABP9AAN0</accession>